<keyword evidence="4" id="KW-1185">Reference proteome</keyword>
<dbReference type="OrthoDB" id="5238462at2759"/>
<dbReference type="EMBL" id="CM003110">
    <property type="protein sequence ID" value="KUI74529.1"/>
    <property type="molecule type" value="Genomic_DNA"/>
</dbReference>
<dbReference type="GO" id="GO:0008270">
    <property type="term" value="F:zinc ion binding"/>
    <property type="evidence" value="ECO:0007669"/>
    <property type="project" value="UniProtKB-KW"/>
</dbReference>
<dbReference type="InterPro" id="IPR013087">
    <property type="entry name" value="Znf_C2H2_type"/>
</dbReference>
<accession>A0A194WDR4</accession>
<dbReference type="Proteomes" id="UP000078559">
    <property type="component" value="Chromosome 13"/>
</dbReference>
<proteinExistence type="predicted"/>
<organism evidence="3 4">
    <name type="scientific">Cytospora mali</name>
    <name type="common">Apple Valsa canker fungus</name>
    <name type="synonym">Valsa mali</name>
    <dbReference type="NCBI Taxonomy" id="578113"/>
    <lineage>
        <taxon>Eukaryota</taxon>
        <taxon>Fungi</taxon>
        <taxon>Dikarya</taxon>
        <taxon>Ascomycota</taxon>
        <taxon>Pezizomycotina</taxon>
        <taxon>Sordariomycetes</taxon>
        <taxon>Sordariomycetidae</taxon>
        <taxon>Diaporthales</taxon>
        <taxon>Cytosporaceae</taxon>
        <taxon>Cytospora</taxon>
    </lineage>
</organism>
<reference evidence="3" key="1">
    <citation type="submission" date="2014-12" db="EMBL/GenBank/DDBJ databases">
        <title>Genome Sequence of Valsa Canker Pathogens Uncovers a Specific Adaption of Colonization on Woody Bark.</title>
        <authorList>
            <person name="Yin Z."/>
            <person name="Liu H."/>
            <person name="Gao X."/>
            <person name="Li Z."/>
            <person name="Song N."/>
            <person name="Ke X."/>
            <person name="Dai Q."/>
            <person name="Wu Y."/>
            <person name="Sun Y."/>
            <person name="Xu J.-R."/>
            <person name="Kang Z.K."/>
            <person name="Wang L."/>
            <person name="Huang L."/>
        </authorList>
    </citation>
    <scope>NUCLEOTIDE SEQUENCE [LARGE SCALE GENOMIC DNA]</scope>
    <source>
        <strain evidence="3">03-8</strain>
    </source>
</reference>
<dbReference type="AlphaFoldDB" id="A0A194WDR4"/>
<protein>
    <recommendedName>
        <fullName evidence="2">C2H2-type domain-containing protein</fullName>
    </recommendedName>
</protein>
<evidence type="ECO:0000313" key="4">
    <source>
        <dbReference type="Proteomes" id="UP000078559"/>
    </source>
</evidence>
<gene>
    <name evidence="3" type="ORF">VM1G_11972</name>
</gene>
<keyword evidence="1" id="KW-0862">Zinc</keyword>
<name>A0A194WDR4_CYTMA</name>
<evidence type="ECO:0000259" key="2">
    <source>
        <dbReference type="PROSITE" id="PS50157"/>
    </source>
</evidence>
<dbReference type="PROSITE" id="PS00028">
    <property type="entry name" value="ZINC_FINGER_C2H2_1"/>
    <property type="match status" value="1"/>
</dbReference>
<evidence type="ECO:0000256" key="1">
    <source>
        <dbReference type="PROSITE-ProRule" id="PRU00042"/>
    </source>
</evidence>
<evidence type="ECO:0000313" key="3">
    <source>
        <dbReference type="EMBL" id="KUI74529.1"/>
    </source>
</evidence>
<sequence length="298" mass="34681">MAQPRTTLGLSLFSDIPHPNRLPQLTRRHQHSPDWAQDDIFRDEAEEHWSEDDPTIADDCSQRSNEGCQNLEDICRAALRLAEELAAHNKKETPSRTWMNGHEKCKFHRCMVCHRRFHRYNELQRHVHTSHAKDAGLPGGCKQPEGLIGKCIKSRFRSLRALGSRRPLMNPLGLPESEQKIRREEAEGERCYFSRHVGVRFLDGLQDDGSKSSDPLSPVSTDRRNFGRVVEAMNQPKYLHRDWISQRELSDRGLWHKGMYQDLYRHVHDQLYFIDEVGNKMWLVDDEGQAVLAQDQKL</sequence>
<keyword evidence="1" id="KW-0479">Metal-binding</keyword>
<dbReference type="PROSITE" id="PS50157">
    <property type="entry name" value="ZINC_FINGER_C2H2_2"/>
    <property type="match status" value="1"/>
</dbReference>
<keyword evidence="1" id="KW-0863">Zinc-finger</keyword>
<feature type="domain" description="C2H2-type" evidence="2">
    <location>
        <begin position="108"/>
        <end position="136"/>
    </location>
</feature>